<dbReference type="AlphaFoldDB" id="A0A6L6JGX0"/>
<comment type="caution">
    <text evidence="1">The sequence shown here is derived from an EMBL/GenBank/DDBJ whole genome shotgun (WGS) entry which is preliminary data.</text>
</comment>
<dbReference type="EMBL" id="WMIE01000014">
    <property type="protein sequence ID" value="MTH79364.1"/>
    <property type="molecule type" value="Genomic_DNA"/>
</dbReference>
<dbReference type="CDD" id="cd14789">
    <property type="entry name" value="Tiki"/>
    <property type="match status" value="1"/>
</dbReference>
<dbReference type="Pfam" id="PF01963">
    <property type="entry name" value="TraB_PrgY_gumN"/>
    <property type="match status" value="1"/>
</dbReference>
<dbReference type="InterPro" id="IPR047111">
    <property type="entry name" value="YbaP-like"/>
</dbReference>
<dbReference type="OrthoDB" id="9806326at2"/>
<dbReference type="PANTHER" id="PTHR40590">
    <property type="entry name" value="CYTOPLASMIC PROTEIN-RELATED"/>
    <property type="match status" value="1"/>
</dbReference>
<proteinExistence type="predicted"/>
<reference evidence="1 2" key="1">
    <citation type="submission" date="2019-11" db="EMBL/GenBank/DDBJ databases">
        <authorList>
            <person name="Dong K."/>
        </authorList>
    </citation>
    <scope>NUCLEOTIDE SEQUENCE [LARGE SCALE GENOMIC DNA]</scope>
    <source>
        <strain evidence="1 2">NBRC 111993</strain>
    </source>
</reference>
<accession>A0A6L6JGX0</accession>
<dbReference type="InterPro" id="IPR002816">
    <property type="entry name" value="TraB/PrgY/GumN_fam"/>
</dbReference>
<sequence length="347" mass="38395">MRLRQFITGLAIALGFGLPAQGQECVGRNLFNDLSPARMAELRASTRNVPFHRGLFWQATKDQKKITLIGTYHFNDPRHDATMARFGPTIDAADVLLVEAGPTEEKRLAEAMAKDPSLIMDTKGATLPERMSAEDWKSLWTAMEARGMPAVVTSRMRPWYVSVMLGISPCMLKTVRRTGDTGGLDHQLIDRAEAADVPVRALEPWNTVFSLFEGMTPAEEIDMIRSAMPAAEYADDYAVTLTEAYFTGDSWLIWEFGRFDAYDKSGLSRAEVDKQMRLAQDKLMDQRNRNWIAPIETAAAQAADRGKGIVVGFGALHLPGKNGVLSLLQKSGWTIQQLEIEEGANGG</sequence>
<dbReference type="PANTHER" id="PTHR40590:SF1">
    <property type="entry name" value="CYTOPLASMIC PROTEIN"/>
    <property type="match status" value="1"/>
</dbReference>
<evidence type="ECO:0000313" key="1">
    <source>
        <dbReference type="EMBL" id="MTH79364.1"/>
    </source>
</evidence>
<evidence type="ECO:0000313" key="2">
    <source>
        <dbReference type="Proteomes" id="UP000478183"/>
    </source>
</evidence>
<dbReference type="RefSeq" id="WP_155096722.1">
    <property type="nucleotide sequence ID" value="NZ_WMIE01000014.1"/>
</dbReference>
<dbReference type="Proteomes" id="UP000478183">
    <property type="component" value="Unassembled WGS sequence"/>
</dbReference>
<keyword evidence="2" id="KW-1185">Reference proteome</keyword>
<organism evidence="1 2">
    <name type="scientific">Paracoccus aestuariivivens</name>
    <dbReference type="NCBI Taxonomy" id="1820333"/>
    <lineage>
        <taxon>Bacteria</taxon>
        <taxon>Pseudomonadati</taxon>
        <taxon>Pseudomonadota</taxon>
        <taxon>Alphaproteobacteria</taxon>
        <taxon>Rhodobacterales</taxon>
        <taxon>Paracoccaceae</taxon>
        <taxon>Paracoccus</taxon>
    </lineage>
</organism>
<name>A0A6L6JGX0_9RHOB</name>
<gene>
    <name evidence="1" type="ORF">GL286_16725</name>
</gene>
<protein>
    <submittedName>
        <fullName evidence="1">TraB/GumN family protein</fullName>
    </submittedName>
</protein>